<feature type="region of interest" description="Disordered" evidence="1">
    <location>
        <begin position="1"/>
        <end position="48"/>
    </location>
</feature>
<dbReference type="InParanoid" id="G5AHP7"/>
<dbReference type="STRING" id="1094619.G5AHP7"/>
<organism evidence="2 3">
    <name type="scientific">Phytophthora sojae (strain P6497)</name>
    <name type="common">Soybean stem and root rot agent</name>
    <name type="synonym">Phytophthora megasperma f. sp. glycines</name>
    <dbReference type="NCBI Taxonomy" id="1094619"/>
    <lineage>
        <taxon>Eukaryota</taxon>
        <taxon>Sar</taxon>
        <taxon>Stramenopiles</taxon>
        <taxon>Oomycota</taxon>
        <taxon>Peronosporomycetes</taxon>
        <taxon>Peronosporales</taxon>
        <taxon>Peronosporaceae</taxon>
        <taxon>Phytophthora</taxon>
    </lineage>
</organism>
<reference evidence="2 3" key="1">
    <citation type="journal article" date="2006" name="Science">
        <title>Phytophthora genome sequences uncover evolutionary origins and mechanisms of pathogenesis.</title>
        <authorList>
            <person name="Tyler B.M."/>
            <person name="Tripathy S."/>
            <person name="Zhang X."/>
            <person name="Dehal P."/>
            <person name="Jiang R.H."/>
            <person name="Aerts A."/>
            <person name="Arredondo F.D."/>
            <person name="Baxter L."/>
            <person name="Bensasson D."/>
            <person name="Beynon J.L."/>
            <person name="Chapman J."/>
            <person name="Damasceno C.M."/>
            <person name="Dorrance A.E."/>
            <person name="Dou D."/>
            <person name="Dickerman A.W."/>
            <person name="Dubchak I.L."/>
            <person name="Garbelotto M."/>
            <person name="Gijzen M."/>
            <person name="Gordon S.G."/>
            <person name="Govers F."/>
            <person name="Grunwald N.J."/>
            <person name="Huang W."/>
            <person name="Ivors K.L."/>
            <person name="Jones R.W."/>
            <person name="Kamoun S."/>
            <person name="Krampis K."/>
            <person name="Lamour K.H."/>
            <person name="Lee M.K."/>
            <person name="McDonald W.H."/>
            <person name="Medina M."/>
            <person name="Meijer H.J."/>
            <person name="Nordberg E.K."/>
            <person name="Maclean D.J."/>
            <person name="Ospina-Giraldo M.D."/>
            <person name="Morris P.F."/>
            <person name="Phuntumart V."/>
            <person name="Putnam N.H."/>
            <person name="Rash S."/>
            <person name="Rose J.K."/>
            <person name="Sakihama Y."/>
            <person name="Salamov A.A."/>
            <person name="Savidor A."/>
            <person name="Scheuring C.F."/>
            <person name="Smith B.M."/>
            <person name="Sobral B.W."/>
            <person name="Terry A."/>
            <person name="Torto-Alalibo T.A."/>
            <person name="Win J."/>
            <person name="Xu Z."/>
            <person name="Zhang H."/>
            <person name="Grigoriev I.V."/>
            <person name="Rokhsar D.S."/>
            <person name="Boore J.L."/>
        </authorList>
    </citation>
    <scope>NUCLEOTIDE SEQUENCE [LARGE SCALE GENOMIC DNA]</scope>
    <source>
        <strain evidence="2 3">P6497</strain>
    </source>
</reference>
<gene>
    <name evidence="2" type="ORF">PHYSODRAFT_250889</name>
</gene>
<accession>G5AHP7</accession>
<evidence type="ECO:0000256" key="1">
    <source>
        <dbReference type="SAM" id="MobiDB-lite"/>
    </source>
</evidence>
<feature type="compositionally biased region" description="Polar residues" evidence="1">
    <location>
        <begin position="1"/>
        <end position="35"/>
    </location>
</feature>
<evidence type="ECO:0000313" key="2">
    <source>
        <dbReference type="EMBL" id="EGZ04968.1"/>
    </source>
</evidence>
<dbReference type="EMBL" id="JH159171">
    <property type="protein sequence ID" value="EGZ04968.1"/>
    <property type="molecule type" value="Genomic_DNA"/>
</dbReference>
<dbReference type="GeneID" id="20638101"/>
<sequence length="226" mass="24853">MQANVGRKSTSSAVPSQLSAPSVYAQSPCNATAQMSPPADATVAKERHEGAPLNRRLPDLPQAHAHVREAPQPAASADSARLIPLKYINYSVTLLQYVSRGTGRRSRQLVDPEVNRYEVNVTRALLTHNHRVDKETYQQYSNARLGLSDELLSCVELMHKTSVKPKEIRSYIIENSSCTPTFKDVQNMLQRLRNQERAAAAKATSFHPPAAKAGLLSYRAPPGDIA</sequence>
<keyword evidence="3" id="KW-1185">Reference proteome</keyword>
<dbReference type="RefSeq" id="XP_009539598.1">
    <property type="nucleotide sequence ID" value="XM_009541303.1"/>
</dbReference>
<dbReference type="KEGG" id="psoj:PHYSODRAFT_250889"/>
<dbReference type="AlphaFoldDB" id="G5AHP7"/>
<protein>
    <submittedName>
        <fullName evidence="2">Uncharacterized protein</fullName>
    </submittedName>
</protein>
<dbReference type="Proteomes" id="UP000002640">
    <property type="component" value="Unassembled WGS sequence"/>
</dbReference>
<name>G5AHP7_PHYSP</name>
<proteinExistence type="predicted"/>
<evidence type="ECO:0000313" key="3">
    <source>
        <dbReference type="Proteomes" id="UP000002640"/>
    </source>
</evidence>